<evidence type="ECO:0000313" key="1">
    <source>
        <dbReference type="EMBL" id="KAF2740738.1"/>
    </source>
</evidence>
<dbReference type="Proteomes" id="UP000799444">
    <property type="component" value="Unassembled WGS sequence"/>
</dbReference>
<name>A0A9P4RBZ0_9PLEO</name>
<dbReference type="OrthoDB" id="3787841at2759"/>
<reference evidence="1" key="1">
    <citation type="journal article" date="2020" name="Stud. Mycol.">
        <title>101 Dothideomycetes genomes: a test case for predicting lifestyles and emergence of pathogens.</title>
        <authorList>
            <person name="Haridas S."/>
            <person name="Albert R."/>
            <person name="Binder M."/>
            <person name="Bloem J."/>
            <person name="Labutti K."/>
            <person name="Salamov A."/>
            <person name="Andreopoulos B."/>
            <person name="Baker S."/>
            <person name="Barry K."/>
            <person name="Bills G."/>
            <person name="Bluhm B."/>
            <person name="Cannon C."/>
            <person name="Castanera R."/>
            <person name="Culley D."/>
            <person name="Daum C."/>
            <person name="Ezra D."/>
            <person name="Gonzalez J."/>
            <person name="Henrissat B."/>
            <person name="Kuo A."/>
            <person name="Liang C."/>
            <person name="Lipzen A."/>
            <person name="Lutzoni F."/>
            <person name="Magnuson J."/>
            <person name="Mondo S."/>
            <person name="Nolan M."/>
            <person name="Ohm R."/>
            <person name="Pangilinan J."/>
            <person name="Park H.-J."/>
            <person name="Ramirez L."/>
            <person name="Alfaro M."/>
            <person name="Sun H."/>
            <person name="Tritt A."/>
            <person name="Yoshinaga Y."/>
            <person name="Zwiers L.-H."/>
            <person name="Turgeon B."/>
            <person name="Goodwin S."/>
            <person name="Spatafora J."/>
            <person name="Crous P."/>
            <person name="Grigoriev I."/>
        </authorList>
    </citation>
    <scope>NUCLEOTIDE SEQUENCE</scope>
    <source>
        <strain evidence="1">CBS 125425</strain>
    </source>
</reference>
<dbReference type="EMBL" id="ML996099">
    <property type="protein sequence ID" value="KAF2740738.1"/>
    <property type="molecule type" value="Genomic_DNA"/>
</dbReference>
<accession>A0A9P4RBZ0</accession>
<proteinExistence type="predicted"/>
<keyword evidence="2" id="KW-1185">Reference proteome</keyword>
<sequence length="171" mass="19058">MDPHSYTNPHPPSQPPKLGLYFDLLDEYEPGDTLYTINVLCPPKPASRLSKLFAIPKSPTSPVSPSPALLSPCSTIAKTPLYWPDVKGMKLKEIKLKAYNFPHELRCEHLDGEKTCKNAGCYVLERSGTGWKCANSRCEGHIYSGFVRRKEDGVACFGRKGERIVCIEEGM</sequence>
<protein>
    <submittedName>
        <fullName evidence="1">Uncharacterized protein</fullName>
    </submittedName>
</protein>
<dbReference type="AlphaFoldDB" id="A0A9P4RBZ0"/>
<comment type="caution">
    <text evidence="1">The sequence shown here is derived from an EMBL/GenBank/DDBJ whole genome shotgun (WGS) entry which is preliminary data.</text>
</comment>
<organism evidence="1 2">
    <name type="scientific">Polyplosphaeria fusca</name>
    <dbReference type="NCBI Taxonomy" id="682080"/>
    <lineage>
        <taxon>Eukaryota</taxon>
        <taxon>Fungi</taxon>
        <taxon>Dikarya</taxon>
        <taxon>Ascomycota</taxon>
        <taxon>Pezizomycotina</taxon>
        <taxon>Dothideomycetes</taxon>
        <taxon>Pleosporomycetidae</taxon>
        <taxon>Pleosporales</taxon>
        <taxon>Tetraplosphaeriaceae</taxon>
        <taxon>Polyplosphaeria</taxon>
    </lineage>
</organism>
<gene>
    <name evidence="1" type="ORF">EJ04DRAFT_548267</name>
</gene>
<evidence type="ECO:0000313" key="2">
    <source>
        <dbReference type="Proteomes" id="UP000799444"/>
    </source>
</evidence>